<accession>A0AAE0JY16</accession>
<evidence type="ECO:0000256" key="1">
    <source>
        <dbReference type="SAM" id="MobiDB-lite"/>
    </source>
</evidence>
<protein>
    <submittedName>
        <fullName evidence="2">Uncharacterized protein</fullName>
    </submittedName>
</protein>
<evidence type="ECO:0000313" key="2">
    <source>
        <dbReference type="EMBL" id="KAK3366486.1"/>
    </source>
</evidence>
<dbReference type="AlphaFoldDB" id="A0AAE0JY16"/>
<dbReference type="EMBL" id="JAULSW010000012">
    <property type="protein sequence ID" value="KAK3366486.1"/>
    <property type="molecule type" value="Genomic_DNA"/>
</dbReference>
<evidence type="ECO:0000313" key="3">
    <source>
        <dbReference type="Proteomes" id="UP001285441"/>
    </source>
</evidence>
<reference evidence="2" key="1">
    <citation type="journal article" date="2023" name="Mol. Phylogenet. Evol.">
        <title>Genome-scale phylogeny and comparative genomics of the fungal order Sordariales.</title>
        <authorList>
            <person name="Hensen N."/>
            <person name="Bonometti L."/>
            <person name="Westerberg I."/>
            <person name="Brannstrom I.O."/>
            <person name="Guillou S."/>
            <person name="Cros-Aarteil S."/>
            <person name="Calhoun S."/>
            <person name="Haridas S."/>
            <person name="Kuo A."/>
            <person name="Mondo S."/>
            <person name="Pangilinan J."/>
            <person name="Riley R."/>
            <person name="LaButti K."/>
            <person name="Andreopoulos B."/>
            <person name="Lipzen A."/>
            <person name="Chen C."/>
            <person name="Yan M."/>
            <person name="Daum C."/>
            <person name="Ng V."/>
            <person name="Clum A."/>
            <person name="Steindorff A."/>
            <person name="Ohm R.A."/>
            <person name="Martin F."/>
            <person name="Silar P."/>
            <person name="Natvig D.O."/>
            <person name="Lalanne C."/>
            <person name="Gautier V."/>
            <person name="Ament-Velasquez S.L."/>
            <person name="Kruys A."/>
            <person name="Hutchinson M.I."/>
            <person name="Powell A.J."/>
            <person name="Barry K."/>
            <person name="Miller A.N."/>
            <person name="Grigoriev I.V."/>
            <person name="Debuchy R."/>
            <person name="Gladieux P."/>
            <person name="Hiltunen Thoren M."/>
            <person name="Johannesson H."/>
        </authorList>
    </citation>
    <scope>NUCLEOTIDE SEQUENCE</scope>
    <source>
        <strain evidence="2">CBS 232.78</strain>
    </source>
</reference>
<organism evidence="2 3">
    <name type="scientific">Podospora didyma</name>
    <dbReference type="NCBI Taxonomy" id="330526"/>
    <lineage>
        <taxon>Eukaryota</taxon>
        <taxon>Fungi</taxon>
        <taxon>Dikarya</taxon>
        <taxon>Ascomycota</taxon>
        <taxon>Pezizomycotina</taxon>
        <taxon>Sordariomycetes</taxon>
        <taxon>Sordariomycetidae</taxon>
        <taxon>Sordariales</taxon>
        <taxon>Podosporaceae</taxon>
        <taxon>Podospora</taxon>
    </lineage>
</organism>
<sequence>MLERVVIGRTCARCPIHISISRADEPSCRVFIKRDYQGLWPYADRQTHRGIRRPQKEPISSMGQTRSGQGRAFGVQIDPVYETRPRRHRDRLAVCLDCNFEP</sequence>
<dbReference type="Proteomes" id="UP001285441">
    <property type="component" value="Unassembled WGS sequence"/>
</dbReference>
<gene>
    <name evidence="2" type="ORF">B0H63DRAFT_490434</name>
</gene>
<comment type="caution">
    <text evidence="2">The sequence shown here is derived from an EMBL/GenBank/DDBJ whole genome shotgun (WGS) entry which is preliminary data.</text>
</comment>
<reference evidence="2" key="2">
    <citation type="submission" date="2023-06" db="EMBL/GenBank/DDBJ databases">
        <authorList>
            <consortium name="Lawrence Berkeley National Laboratory"/>
            <person name="Haridas S."/>
            <person name="Hensen N."/>
            <person name="Bonometti L."/>
            <person name="Westerberg I."/>
            <person name="Brannstrom I.O."/>
            <person name="Guillou S."/>
            <person name="Cros-Aarteil S."/>
            <person name="Calhoun S."/>
            <person name="Kuo A."/>
            <person name="Mondo S."/>
            <person name="Pangilinan J."/>
            <person name="Riley R."/>
            <person name="LaButti K."/>
            <person name="Andreopoulos B."/>
            <person name="Lipzen A."/>
            <person name="Chen C."/>
            <person name="Yanf M."/>
            <person name="Daum C."/>
            <person name="Ng V."/>
            <person name="Clum A."/>
            <person name="Steindorff A."/>
            <person name="Ohm R."/>
            <person name="Martin F."/>
            <person name="Silar P."/>
            <person name="Natvig D."/>
            <person name="Lalanne C."/>
            <person name="Gautier V."/>
            <person name="Ament-velasquez S.L."/>
            <person name="Kruys A."/>
            <person name="Hutchinson M.I."/>
            <person name="Powell A.J."/>
            <person name="Barry K."/>
            <person name="Miller A.N."/>
            <person name="Grigoriev I.V."/>
            <person name="Debuchy R."/>
            <person name="Gladieux P."/>
            <person name="Thoren M.H."/>
            <person name="Johannesson H."/>
        </authorList>
    </citation>
    <scope>NUCLEOTIDE SEQUENCE</scope>
    <source>
        <strain evidence="2">CBS 232.78</strain>
    </source>
</reference>
<name>A0AAE0JY16_9PEZI</name>
<keyword evidence="3" id="KW-1185">Reference proteome</keyword>
<proteinExistence type="predicted"/>
<feature type="region of interest" description="Disordered" evidence="1">
    <location>
        <begin position="47"/>
        <end position="79"/>
    </location>
</feature>